<evidence type="ECO:0000313" key="3">
    <source>
        <dbReference type="Proteomes" id="UP000799770"/>
    </source>
</evidence>
<feature type="chain" id="PRO_5025604883" evidence="1">
    <location>
        <begin position="23"/>
        <end position="160"/>
    </location>
</feature>
<protein>
    <submittedName>
        <fullName evidence="2">Uncharacterized protein</fullName>
    </submittedName>
</protein>
<dbReference type="AlphaFoldDB" id="A0A6A5YRL8"/>
<accession>A0A6A5YRL8</accession>
<sequence>MLVYIGPAVLLGCAAGLVFAIAQDIDDADSDLDDTKHCEEIKTDLSLPLAPPNRHIPAVIVTARVEEYLSNGAILSPTYGTFQAPPDPVKQTVYHPSLLQPPITWDQMGEEIDSFHAYLEALGSGKIVKAGVEPYMTRDEIRSFLLSQTWRCSCGCTPEE</sequence>
<organism evidence="2 3">
    <name type="scientific">Lophiotrema nucula</name>
    <dbReference type="NCBI Taxonomy" id="690887"/>
    <lineage>
        <taxon>Eukaryota</taxon>
        <taxon>Fungi</taxon>
        <taxon>Dikarya</taxon>
        <taxon>Ascomycota</taxon>
        <taxon>Pezizomycotina</taxon>
        <taxon>Dothideomycetes</taxon>
        <taxon>Pleosporomycetidae</taxon>
        <taxon>Pleosporales</taxon>
        <taxon>Lophiotremataceae</taxon>
        <taxon>Lophiotrema</taxon>
    </lineage>
</organism>
<gene>
    <name evidence="2" type="ORF">BDV96DRAFT_652415</name>
</gene>
<evidence type="ECO:0000256" key="1">
    <source>
        <dbReference type="SAM" id="SignalP"/>
    </source>
</evidence>
<feature type="signal peptide" evidence="1">
    <location>
        <begin position="1"/>
        <end position="22"/>
    </location>
</feature>
<evidence type="ECO:0000313" key="2">
    <source>
        <dbReference type="EMBL" id="KAF2108801.1"/>
    </source>
</evidence>
<keyword evidence="3" id="KW-1185">Reference proteome</keyword>
<dbReference type="Proteomes" id="UP000799770">
    <property type="component" value="Unassembled WGS sequence"/>
</dbReference>
<dbReference type="EMBL" id="ML977345">
    <property type="protein sequence ID" value="KAF2108801.1"/>
    <property type="molecule type" value="Genomic_DNA"/>
</dbReference>
<proteinExistence type="predicted"/>
<keyword evidence="1" id="KW-0732">Signal</keyword>
<name>A0A6A5YRL8_9PLEO</name>
<reference evidence="2" key="1">
    <citation type="journal article" date="2020" name="Stud. Mycol.">
        <title>101 Dothideomycetes genomes: a test case for predicting lifestyles and emergence of pathogens.</title>
        <authorList>
            <person name="Haridas S."/>
            <person name="Albert R."/>
            <person name="Binder M."/>
            <person name="Bloem J."/>
            <person name="Labutti K."/>
            <person name="Salamov A."/>
            <person name="Andreopoulos B."/>
            <person name="Baker S."/>
            <person name="Barry K."/>
            <person name="Bills G."/>
            <person name="Bluhm B."/>
            <person name="Cannon C."/>
            <person name="Castanera R."/>
            <person name="Culley D."/>
            <person name="Daum C."/>
            <person name="Ezra D."/>
            <person name="Gonzalez J."/>
            <person name="Henrissat B."/>
            <person name="Kuo A."/>
            <person name="Liang C."/>
            <person name="Lipzen A."/>
            <person name="Lutzoni F."/>
            <person name="Magnuson J."/>
            <person name="Mondo S."/>
            <person name="Nolan M."/>
            <person name="Ohm R."/>
            <person name="Pangilinan J."/>
            <person name="Park H.-J."/>
            <person name="Ramirez L."/>
            <person name="Alfaro M."/>
            <person name="Sun H."/>
            <person name="Tritt A."/>
            <person name="Yoshinaga Y."/>
            <person name="Zwiers L.-H."/>
            <person name="Turgeon B."/>
            <person name="Goodwin S."/>
            <person name="Spatafora J."/>
            <person name="Crous P."/>
            <person name="Grigoriev I."/>
        </authorList>
    </citation>
    <scope>NUCLEOTIDE SEQUENCE</scope>
    <source>
        <strain evidence="2">CBS 627.86</strain>
    </source>
</reference>